<evidence type="ECO:0000256" key="3">
    <source>
        <dbReference type="ARBA" id="ARBA00023125"/>
    </source>
</evidence>
<comment type="caution">
    <text evidence="7">The sequence shown here is derived from an EMBL/GenBank/DDBJ whole genome shotgun (WGS) entry which is preliminary data.</text>
</comment>
<dbReference type="InterPro" id="IPR001867">
    <property type="entry name" value="OmpR/PhoB-type_DNA-bd"/>
</dbReference>
<accession>A0A8J3VK53</accession>
<dbReference type="PANTHER" id="PTHR48111:SF4">
    <property type="entry name" value="DNA-BINDING DUAL TRANSCRIPTIONAL REGULATOR OMPR"/>
    <property type="match status" value="1"/>
</dbReference>
<sequence length="142" mass="15636">MPTVTLTVTLSGPDAQVSADRLVQAISEVEHGSAHGTPVTTPVVIDTASRRVLLGGRPVRFTRREYDLLLFLTSHPGAAFTRLQLLREVWGHEFSGERTVDVHVRRVRVKLGVHGDAISTVHGFGYRLEPSNSLSLLRHLPN</sequence>
<dbReference type="Pfam" id="PF00486">
    <property type="entry name" value="Trans_reg_C"/>
    <property type="match status" value="1"/>
</dbReference>
<keyword evidence="8" id="KW-1185">Reference proteome</keyword>
<evidence type="ECO:0000256" key="5">
    <source>
        <dbReference type="PROSITE-ProRule" id="PRU01091"/>
    </source>
</evidence>
<dbReference type="SUPFAM" id="SSF46894">
    <property type="entry name" value="C-terminal effector domain of the bipartite response regulators"/>
    <property type="match status" value="1"/>
</dbReference>
<dbReference type="GO" id="GO:0032993">
    <property type="term" value="C:protein-DNA complex"/>
    <property type="evidence" value="ECO:0007669"/>
    <property type="project" value="TreeGrafter"/>
</dbReference>
<dbReference type="GO" id="GO:0000156">
    <property type="term" value="F:phosphorelay response regulator activity"/>
    <property type="evidence" value="ECO:0007669"/>
    <property type="project" value="TreeGrafter"/>
</dbReference>
<keyword evidence="2" id="KW-0805">Transcription regulation</keyword>
<dbReference type="RefSeq" id="WP_203913810.1">
    <property type="nucleotide sequence ID" value="NZ_BONY01000084.1"/>
</dbReference>
<dbReference type="CDD" id="cd00383">
    <property type="entry name" value="trans_reg_C"/>
    <property type="match status" value="1"/>
</dbReference>
<keyword evidence="4" id="KW-0804">Transcription</keyword>
<evidence type="ECO:0000256" key="2">
    <source>
        <dbReference type="ARBA" id="ARBA00023015"/>
    </source>
</evidence>
<dbReference type="PROSITE" id="PS51755">
    <property type="entry name" value="OMPR_PHOB"/>
    <property type="match status" value="1"/>
</dbReference>
<dbReference type="GO" id="GO:0006355">
    <property type="term" value="P:regulation of DNA-templated transcription"/>
    <property type="evidence" value="ECO:0007669"/>
    <property type="project" value="InterPro"/>
</dbReference>
<dbReference type="AlphaFoldDB" id="A0A8J3VK53"/>
<evidence type="ECO:0000259" key="6">
    <source>
        <dbReference type="PROSITE" id="PS51755"/>
    </source>
</evidence>
<evidence type="ECO:0000313" key="7">
    <source>
        <dbReference type="EMBL" id="GIH10089.1"/>
    </source>
</evidence>
<evidence type="ECO:0000256" key="1">
    <source>
        <dbReference type="ARBA" id="ARBA00022553"/>
    </source>
</evidence>
<name>A0A8J3VK53_9ACTN</name>
<feature type="domain" description="OmpR/PhoB-type" evidence="6">
    <location>
        <begin position="35"/>
        <end position="130"/>
    </location>
</feature>
<gene>
    <name evidence="7" type="ORF">Rhe02_81560</name>
</gene>
<keyword evidence="3 5" id="KW-0238">DNA-binding</keyword>
<protein>
    <recommendedName>
        <fullName evidence="6">OmpR/PhoB-type domain-containing protein</fullName>
    </recommendedName>
</protein>
<evidence type="ECO:0000256" key="4">
    <source>
        <dbReference type="ARBA" id="ARBA00023163"/>
    </source>
</evidence>
<dbReference type="GO" id="GO:0000976">
    <property type="term" value="F:transcription cis-regulatory region binding"/>
    <property type="evidence" value="ECO:0007669"/>
    <property type="project" value="TreeGrafter"/>
</dbReference>
<dbReference type="EMBL" id="BONY01000084">
    <property type="protein sequence ID" value="GIH10089.1"/>
    <property type="molecule type" value="Genomic_DNA"/>
</dbReference>
<dbReference type="InterPro" id="IPR016032">
    <property type="entry name" value="Sig_transdc_resp-reg_C-effctor"/>
</dbReference>
<feature type="DNA-binding region" description="OmpR/PhoB-type" evidence="5">
    <location>
        <begin position="35"/>
        <end position="130"/>
    </location>
</feature>
<organism evidence="7 8">
    <name type="scientific">Rhizocola hellebori</name>
    <dbReference type="NCBI Taxonomy" id="1392758"/>
    <lineage>
        <taxon>Bacteria</taxon>
        <taxon>Bacillati</taxon>
        <taxon>Actinomycetota</taxon>
        <taxon>Actinomycetes</taxon>
        <taxon>Micromonosporales</taxon>
        <taxon>Micromonosporaceae</taxon>
        <taxon>Rhizocola</taxon>
    </lineage>
</organism>
<proteinExistence type="predicted"/>
<dbReference type="Gene3D" id="1.10.10.10">
    <property type="entry name" value="Winged helix-like DNA-binding domain superfamily/Winged helix DNA-binding domain"/>
    <property type="match status" value="1"/>
</dbReference>
<reference evidence="7" key="1">
    <citation type="submission" date="2021-01" db="EMBL/GenBank/DDBJ databases">
        <title>Whole genome shotgun sequence of Rhizocola hellebori NBRC 109834.</title>
        <authorList>
            <person name="Komaki H."/>
            <person name="Tamura T."/>
        </authorList>
    </citation>
    <scope>NUCLEOTIDE SEQUENCE</scope>
    <source>
        <strain evidence="7">NBRC 109834</strain>
    </source>
</reference>
<dbReference type="InterPro" id="IPR036388">
    <property type="entry name" value="WH-like_DNA-bd_sf"/>
</dbReference>
<dbReference type="InterPro" id="IPR039420">
    <property type="entry name" value="WalR-like"/>
</dbReference>
<dbReference type="PANTHER" id="PTHR48111">
    <property type="entry name" value="REGULATOR OF RPOS"/>
    <property type="match status" value="1"/>
</dbReference>
<dbReference type="GO" id="GO:0005829">
    <property type="term" value="C:cytosol"/>
    <property type="evidence" value="ECO:0007669"/>
    <property type="project" value="TreeGrafter"/>
</dbReference>
<dbReference type="Proteomes" id="UP000612899">
    <property type="component" value="Unassembled WGS sequence"/>
</dbReference>
<keyword evidence="1" id="KW-0597">Phosphoprotein</keyword>
<evidence type="ECO:0000313" key="8">
    <source>
        <dbReference type="Proteomes" id="UP000612899"/>
    </source>
</evidence>
<dbReference type="SMART" id="SM00862">
    <property type="entry name" value="Trans_reg_C"/>
    <property type="match status" value="1"/>
</dbReference>